<dbReference type="EMBL" id="CP155447">
    <property type="protein sequence ID" value="XBH04862.1"/>
    <property type="molecule type" value="Genomic_DNA"/>
</dbReference>
<dbReference type="RefSeq" id="WP_406697663.1">
    <property type="nucleotide sequence ID" value="NZ_CP155447.1"/>
</dbReference>
<gene>
    <name evidence="1" type="ORF">V5E97_02245</name>
</gene>
<protein>
    <recommendedName>
        <fullName evidence="2">DAC domain-containing protein</fullName>
    </recommendedName>
</protein>
<organism evidence="1">
    <name type="scientific">Singulisphaera sp. Ch08</name>
    <dbReference type="NCBI Taxonomy" id="3120278"/>
    <lineage>
        <taxon>Bacteria</taxon>
        <taxon>Pseudomonadati</taxon>
        <taxon>Planctomycetota</taxon>
        <taxon>Planctomycetia</taxon>
        <taxon>Isosphaerales</taxon>
        <taxon>Isosphaeraceae</taxon>
        <taxon>Singulisphaera</taxon>
    </lineage>
</organism>
<dbReference type="AlphaFoldDB" id="A0AAU7CIW8"/>
<accession>A0AAU7CIW8</accession>
<proteinExistence type="predicted"/>
<dbReference type="Gene3D" id="3.40.1700.10">
    <property type="entry name" value="DNA integrity scanning protein, DisA, N-terminal domain"/>
    <property type="match status" value="1"/>
</dbReference>
<name>A0AAU7CIW8_9BACT</name>
<evidence type="ECO:0008006" key="2">
    <source>
        <dbReference type="Google" id="ProtNLM"/>
    </source>
</evidence>
<reference evidence="1" key="1">
    <citation type="submission" date="2024-05" db="EMBL/GenBank/DDBJ databases">
        <title>Planctomycetes of the genus Singulisphaera possess chitinolytic capabilities.</title>
        <authorList>
            <person name="Ivanova A."/>
        </authorList>
    </citation>
    <scope>NUCLEOTIDE SEQUENCE</scope>
    <source>
        <strain evidence="1">Ch08T</strain>
    </source>
</reference>
<sequence length="473" mass="51286">MTVTMRPMTSSLRDAMAVVELFLDFFRRDLLNFYPQFHFERLPNDLGSFDVRFGPDFQLIDEPERNGESLDIALFGARHRLTPRHGIRFTLNDQQMIRALGAVLTLRYHHLFQIAHSSRLELFQGGSEDHYVAAFIDPSAYALSTAQPSRIASTILTLRTAALSTYENRRVSTGALLLGPGDDSDHSLTRTSADALCYGVELTSLKSIHRLCDGKRTLFLVDREGKLADIIDVERWASAIPGAGSSDIPSARAYTAHARATRVCGHVCLVLSPNQEIKLFAGGLQAFVFAHGRWRILDPAAKFAVWEAATAHPTLARMLFQTALDLAESRQGGLFVVATDPGSAVGRLIAPHDLLDPDAKVPCGPPPELTPGDPLAKLALHYLARGRNVTELAPSVLEALAGLDGAVVTDRNGGLIAFGAILRNDASQLSSPITAEGARTTAALVASRYGPVLKVSEDGLISCFLNGAKVWDL</sequence>
<evidence type="ECO:0000313" key="1">
    <source>
        <dbReference type="EMBL" id="XBH04862.1"/>
    </source>
</evidence>
<dbReference type="InterPro" id="IPR036888">
    <property type="entry name" value="DNA_integrity_DisA_N_sf"/>
</dbReference>